<gene>
    <name evidence="1" type="ORF">SPIL2461_LOCUS16125</name>
</gene>
<keyword evidence="2" id="KW-1185">Reference proteome</keyword>
<organism evidence="1 2">
    <name type="scientific">Symbiodinium pilosum</name>
    <name type="common">Dinoflagellate</name>
    <dbReference type="NCBI Taxonomy" id="2952"/>
    <lineage>
        <taxon>Eukaryota</taxon>
        <taxon>Sar</taxon>
        <taxon>Alveolata</taxon>
        <taxon>Dinophyceae</taxon>
        <taxon>Suessiales</taxon>
        <taxon>Symbiodiniaceae</taxon>
        <taxon>Symbiodinium</taxon>
    </lineage>
</organism>
<evidence type="ECO:0000313" key="1">
    <source>
        <dbReference type="EMBL" id="CAE7611981.1"/>
    </source>
</evidence>
<dbReference type="EMBL" id="CAJNIZ010041191">
    <property type="protein sequence ID" value="CAE7611981.1"/>
    <property type="molecule type" value="Genomic_DNA"/>
</dbReference>
<dbReference type="OrthoDB" id="423132at2759"/>
<dbReference type="AlphaFoldDB" id="A0A812V1E6"/>
<proteinExistence type="predicted"/>
<accession>A0A812V1E6</accession>
<reference evidence="1" key="1">
    <citation type="submission" date="2021-02" db="EMBL/GenBank/DDBJ databases">
        <authorList>
            <person name="Dougan E. K."/>
            <person name="Rhodes N."/>
            <person name="Thang M."/>
            <person name="Chan C."/>
        </authorList>
    </citation>
    <scope>NUCLEOTIDE SEQUENCE</scope>
</reference>
<evidence type="ECO:0000313" key="2">
    <source>
        <dbReference type="Proteomes" id="UP000649617"/>
    </source>
</evidence>
<name>A0A812V1E6_SYMPI</name>
<feature type="non-terminal residue" evidence="1">
    <location>
        <position position="189"/>
    </location>
</feature>
<dbReference type="Proteomes" id="UP000649617">
    <property type="component" value="Unassembled WGS sequence"/>
</dbReference>
<comment type="caution">
    <text evidence="1">The sequence shown here is derived from an EMBL/GenBank/DDBJ whole genome shotgun (WGS) entry which is preliminary data.</text>
</comment>
<protein>
    <submittedName>
        <fullName evidence="1">Uncharacterized protein</fullName>
    </submittedName>
</protein>
<sequence>EHGREARRSLRHKKREVVEALPREYYLARSRMERFDIAEELRRMHSAEARRHFDGLTIPPVRLVERKCPYGAPLPVKRLRPKKAELQALHGSHSQPALPSTEDARKKYPGLVLMDIPYDPTTLPSEHDHRIQALDGQIAEKELFLEKCENEAEQRMRQSFSNRAPDFKFDHAPHGTISENTSQALGFRV</sequence>